<dbReference type="CDD" id="cd01948">
    <property type="entry name" value="EAL"/>
    <property type="match status" value="1"/>
</dbReference>
<dbReference type="PANTHER" id="PTHR33121">
    <property type="entry name" value="CYCLIC DI-GMP PHOSPHODIESTERASE PDEF"/>
    <property type="match status" value="1"/>
</dbReference>
<proteinExistence type="predicted"/>
<dbReference type="SMART" id="SM00052">
    <property type="entry name" value="EAL"/>
    <property type="match status" value="1"/>
</dbReference>
<dbReference type="PROSITE" id="PS50883">
    <property type="entry name" value="EAL"/>
    <property type="match status" value="1"/>
</dbReference>
<organism evidence="2 3">
    <name type="scientific">Filobacillus milosensis</name>
    <dbReference type="NCBI Taxonomy" id="94137"/>
    <lineage>
        <taxon>Bacteria</taxon>
        <taxon>Bacillati</taxon>
        <taxon>Bacillota</taxon>
        <taxon>Bacilli</taxon>
        <taxon>Bacillales</taxon>
        <taxon>Bacillaceae</taxon>
        <taxon>Filobacillus</taxon>
    </lineage>
</organism>
<dbReference type="OrthoDB" id="581425at2"/>
<dbReference type="GO" id="GO:0071111">
    <property type="term" value="F:cyclic-guanylate-specific phosphodiesterase activity"/>
    <property type="evidence" value="ECO:0007669"/>
    <property type="project" value="InterPro"/>
</dbReference>
<feature type="domain" description="EAL" evidence="1">
    <location>
        <begin position="1"/>
        <end position="237"/>
    </location>
</feature>
<keyword evidence="3" id="KW-1185">Reference proteome</keyword>
<dbReference type="Proteomes" id="UP000297975">
    <property type="component" value="Unassembled WGS sequence"/>
</dbReference>
<dbReference type="PANTHER" id="PTHR33121:SF76">
    <property type="entry name" value="SIGNALING PROTEIN"/>
    <property type="match status" value="1"/>
</dbReference>
<comment type="caution">
    <text evidence="2">The sequence shown here is derived from an EMBL/GenBank/DDBJ whole genome shotgun (WGS) entry which is preliminary data.</text>
</comment>
<sequence>MMHGINKLIDDEIFYHHFQPVFNLSVNQPIGYETLLRTTMFDNPAMVFNSAIEVNRLFELDVKSLKKSIETISNHDALKDDQLLFVNIYPTNLADNKFEEFVTEILHRCSLKPYQIVFEINEGEVIKDMEILQEKIKQLRNLGCLLAIDDVGKGAASLRVMIETQPDFIKLDKYFSNELSESTYKQALIKSFITYCEGTHTKLVLEGLEEGKDLQTAIKMGVILGQGFLLGKPKPIN</sequence>
<dbReference type="EMBL" id="SOPW01000002">
    <property type="protein sequence ID" value="TFB24324.1"/>
    <property type="molecule type" value="Genomic_DNA"/>
</dbReference>
<evidence type="ECO:0000313" key="3">
    <source>
        <dbReference type="Proteomes" id="UP000297975"/>
    </source>
</evidence>
<dbReference type="InterPro" id="IPR050706">
    <property type="entry name" value="Cyclic-di-GMP_PDE-like"/>
</dbReference>
<dbReference type="InterPro" id="IPR001633">
    <property type="entry name" value="EAL_dom"/>
</dbReference>
<dbReference type="Gene3D" id="3.20.20.450">
    <property type="entry name" value="EAL domain"/>
    <property type="match status" value="1"/>
</dbReference>
<dbReference type="AlphaFoldDB" id="A0A4Y8IXS3"/>
<accession>A0A4Y8IXS3</accession>
<protein>
    <submittedName>
        <fullName evidence="2">EAL domain-containing protein</fullName>
    </submittedName>
</protein>
<evidence type="ECO:0000313" key="2">
    <source>
        <dbReference type="EMBL" id="TFB24324.1"/>
    </source>
</evidence>
<name>A0A4Y8IXS3_9BACI</name>
<evidence type="ECO:0000259" key="1">
    <source>
        <dbReference type="PROSITE" id="PS50883"/>
    </source>
</evidence>
<dbReference type="RefSeq" id="WP_134338682.1">
    <property type="nucleotide sequence ID" value="NZ_SOPW01000002.1"/>
</dbReference>
<reference evidence="2 3" key="1">
    <citation type="submission" date="2019-03" db="EMBL/GenBank/DDBJ databases">
        <authorList>
            <person name="He R.-H."/>
        </authorList>
    </citation>
    <scope>NUCLEOTIDE SEQUENCE [LARGE SCALE GENOMIC DNA]</scope>
    <source>
        <strain evidence="3">SH 714</strain>
    </source>
</reference>
<dbReference type="SUPFAM" id="SSF141868">
    <property type="entry name" value="EAL domain-like"/>
    <property type="match status" value="1"/>
</dbReference>
<gene>
    <name evidence="2" type="ORF">E3U55_02145</name>
</gene>
<dbReference type="InterPro" id="IPR035919">
    <property type="entry name" value="EAL_sf"/>
</dbReference>
<dbReference type="Pfam" id="PF00563">
    <property type="entry name" value="EAL"/>
    <property type="match status" value="1"/>
</dbReference>